<feature type="compositionally biased region" description="Basic and acidic residues" evidence="1">
    <location>
        <begin position="1670"/>
        <end position="1683"/>
    </location>
</feature>
<feature type="region of interest" description="Disordered" evidence="1">
    <location>
        <begin position="828"/>
        <end position="894"/>
    </location>
</feature>
<feature type="compositionally biased region" description="Basic and acidic residues" evidence="1">
    <location>
        <begin position="931"/>
        <end position="940"/>
    </location>
</feature>
<evidence type="ECO:0000313" key="3">
    <source>
        <dbReference type="WBParaSite" id="PTRK_0000562300.1"/>
    </source>
</evidence>
<dbReference type="Proteomes" id="UP000038045">
    <property type="component" value="Unplaced"/>
</dbReference>
<organism evidence="2 3">
    <name type="scientific">Parastrongyloides trichosuri</name>
    <name type="common">Possum-specific nematode worm</name>
    <dbReference type="NCBI Taxonomy" id="131310"/>
    <lineage>
        <taxon>Eukaryota</taxon>
        <taxon>Metazoa</taxon>
        <taxon>Ecdysozoa</taxon>
        <taxon>Nematoda</taxon>
        <taxon>Chromadorea</taxon>
        <taxon>Rhabditida</taxon>
        <taxon>Tylenchina</taxon>
        <taxon>Panagrolaimomorpha</taxon>
        <taxon>Strongyloidoidea</taxon>
        <taxon>Strongyloididae</taxon>
        <taxon>Parastrongyloides</taxon>
    </lineage>
</organism>
<keyword evidence="2" id="KW-1185">Reference proteome</keyword>
<proteinExistence type="predicted"/>
<feature type="compositionally biased region" description="Polar residues" evidence="1">
    <location>
        <begin position="34"/>
        <end position="45"/>
    </location>
</feature>
<protein>
    <submittedName>
        <fullName evidence="3">RING-type domain-containing protein</fullName>
    </submittedName>
</protein>
<feature type="compositionally biased region" description="Basic residues" evidence="1">
    <location>
        <begin position="565"/>
        <end position="574"/>
    </location>
</feature>
<feature type="compositionally biased region" description="Basic residues" evidence="1">
    <location>
        <begin position="864"/>
        <end position="874"/>
    </location>
</feature>
<evidence type="ECO:0000256" key="1">
    <source>
        <dbReference type="SAM" id="MobiDB-lite"/>
    </source>
</evidence>
<feature type="compositionally biased region" description="Polar residues" evidence="1">
    <location>
        <begin position="544"/>
        <end position="564"/>
    </location>
</feature>
<feature type="region of interest" description="Disordered" evidence="1">
    <location>
        <begin position="544"/>
        <end position="621"/>
    </location>
</feature>
<dbReference type="WBParaSite" id="PTRK_0000562300.1">
    <property type="protein sequence ID" value="PTRK_0000562300.1"/>
    <property type="gene ID" value="PTRK_0000562300"/>
</dbReference>
<feature type="region of interest" description="Disordered" evidence="1">
    <location>
        <begin position="488"/>
        <end position="520"/>
    </location>
</feature>
<feature type="region of interest" description="Disordered" evidence="1">
    <location>
        <begin position="57"/>
        <end position="81"/>
    </location>
</feature>
<name>A0A0N4ZDG0_PARTI</name>
<sequence length="1797" mass="206798">MADASNGSCSQNSSNNSSEFNSDNEEDLSIADIDSNSPTNESELGNNDFISFEYEAIFDNSPPNPTNRSTENESSHMSLSNIEPRRVGNYQILLQHENDNELEINDVDFITLGYETIRRNAIIRVNALTVPHEVNYQRLLRQRESGEVRNIIMEALHMFHQSNLIFSRIVRHSAIRYVRMMQLFIRRFIVINRVTQEIVPRNANQDSAIDDIILRELSMYEDELLHNLINFYIDRFRFIRFTLLSIEILTNYYTEGNINMENRNGTVNSTNVNENIQQQSQNDSVLQYNIRNDNSQREQIHSNEIRRQHVAVLNINTGEIRHDLIPARLVYDNPMIWSFNDQLLYISTPFNLQQGRNEMESINDNRQNLGTNNNFQEEGNLHSTNGNAIEREYSIINGIIENILNSLSFHNHNINLRELFNRSNTVVDLNPIEIDLTELINSSASNHSLNTVTDLENILRNFVRNVDIENQNRRNPSLSPIIHYTSHNDQQTRSTLNDNSSENYNGNHLNENTNVSPENDYMRDQGILRQNIFQSYEYMDQGNGSHVSQIISQNGASPSDNNNSIRRKVIRRSTQRVNNRRQESNQSYDNSSQRHDNDQHLNPMNLLPSMTNSDEDNSDNSLNNIQITLNEALRQDIVNDGYGDTQSVIHQNSTNSEHNRESVDLNDSINQINNETHSHRNDAFLINNVEDSIIPIYTGSTPQYTVSVIPNQHENERIIDQNNLVPINFSEIQPILNSSQNNLNDIEEYQQMPTMNEPQQIGNEEQSIHNVIQSTRNINNSNSSYQTFTNYSALNNDSSSEFSLGESLNNDSNLSQNNTNETVAVFDSETENDTDSNNSNENSQQQVTNNRRNSSSNVLQNNSTRRRNVVRMHGSRSPLFIQGRYRPSNITNNRPHFRRIRPAARNLRRNNESTSTTEDVCDVSNLRRARRSNEHRENNQRRSFYNNDFDDFETHANNALPGGSTRSAIVRTTRAPVIQNPFEHLTINQSNNHSEDHSSSQDNRNSGLPIDYIPLTSYFTPQRHYFDIERNNNRINQDGTPFRMPVLQRQSRPTPPQNNSRPINAFISRFRNSLIRGRGEVSESMDNFRDNNSLYSLDILALHNRRALHEEFLARHAEYLSSTSEDDVLRFTSNYEDETGSSISLQIDENLNNIAFGVTPTGIPSNYNETLNDSEENNSLNELNEVSNENTALSLIDMSAYDRLYEVVENERISGQQSSETIGESLSSITQNNEQLVGNTIPIDTVENVITDNDFRSIDGTTQDPLNIVRNGRTLSFSEFSDMSRAERVALRQIERLSVDDSSSWLVNHIINGRIYLANISSLFIFNSVPSQISRTFFEIIIERYSDSSNLHQITLNEEAYFSILSEVFQRIPLAIENLREFQTNDPSIGTRRVNTIAERLYRLIDIGGSLTAVSNTSLAEEFMGLMHHVDRTYDPPDENAMRLYYQFLNLLGDECEHYLPINLFGLLDPGILGNSTRYFRNNTFINNPYIDVRTEEGIPYFLHLNRNQLFIMMYNTNYQESIRIYNEYINENGEENQSTSRIRILNINFEAISVQQLSLFRNRRNEDMEYVPNVLQNRYLIDRINRLFNLETNNGIYPVIAIDVNHNGSSLRLGTPMLTFRNSEEVTLTERNVLDNDLLNNESDNSDDTRTNDKNTSSKIDEIDDDTLGESKNEEKFDNNESRKRRASSSSSEPNPKQERVSGSNYNSDDTDNTNDSFEERQDEIECIYLSSNFDESNIYESENSNSESSNGSIDNNVISQSSRLIIIDDDARLLTVNLPHLNSSNIEQEESKNDN</sequence>
<reference evidence="3" key="1">
    <citation type="submission" date="2017-02" db="UniProtKB">
        <authorList>
            <consortium name="WormBaseParasite"/>
        </authorList>
    </citation>
    <scope>IDENTIFICATION</scope>
</reference>
<feature type="region of interest" description="Disordered" evidence="1">
    <location>
        <begin position="1"/>
        <end position="45"/>
    </location>
</feature>
<feature type="region of interest" description="Disordered" evidence="1">
    <location>
        <begin position="930"/>
        <end position="949"/>
    </location>
</feature>
<accession>A0A0N4ZDG0</accession>
<dbReference type="STRING" id="131310.A0A0N4ZDG0"/>
<feature type="compositionally biased region" description="Polar residues" evidence="1">
    <location>
        <begin position="488"/>
        <end position="517"/>
    </location>
</feature>
<feature type="compositionally biased region" description="Low complexity" evidence="1">
    <location>
        <begin position="1"/>
        <end position="21"/>
    </location>
</feature>
<feature type="region of interest" description="Disordered" evidence="1">
    <location>
        <begin position="1632"/>
        <end position="1717"/>
    </location>
</feature>
<feature type="region of interest" description="Disordered" evidence="1">
    <location>
        <begin position="988"/>
        <end position="1007"/>
    </location>
</feature>
<feature type="region of interest" description="Disordered" evidence="1">
    <location>
        <begin position="901"/>
        <end position="920"/>
    </location>
</feature>
<feature type="compositionally biased region" description="Low complexity" evidence="1">
    <location>
        <begin position="835"/>
        <end position="863"/>
    </location>
</feature>
<evidence type="ECO:0000313" key="2">
    <source>
        <dbReference type="Proteomes" id="UP000038045"/>
    </source>
</evidence>